<protein>
    <submittedName>
        <fullName evidence="2">Uncharacterized protein</fullName>
    </submittedName>
</protein>
<sequence length="312" mass="35043">MCHRAGQYSEHATYWEYLTSHRSDFEGLITRLIDHLCLIDDDCMSMIDHLRAERLRLKESLRPLTKTFNGLQLASPEYKRLLNKMRAVKCDELYAEWLRVFVVCNLYSVRMLRAQMRCFQGHTLPMSRIASWTAKCKAKQSLIRTLHEERTSLQLDMAQTEAELAGLDLTEEPRFQEGIDTTEEGVLSQTSCQEDDNSTSHSPKEIEGDIDISGTAFEEVAPPTDDSTSHFPTEVEGDIETTGAATVPIGANDDVPCEDDALPQNVTTPTDSPPSGDRELYKFILTKSGMDHKPVSLIQATAATLPRQKTST</sequence>
<evidence type="ECO:0000313" key="2">
    <source>
        <dbReference type="EMBL" id="EJK51389.1"/>
    </source>
</evidence>
<evidence type="ECO:0000313" key="3">
    <source>
        <dbReference type="Proteomes" id="UP000266841"/>
    </source>
</evidence>
<feature type="region of interest" description="Disordered" evidence="1">
    <location>
        <begin position="185"/>
        <end position="207"/>
    </location>
</feature>
<organism evidence="2 3">
    <name type="scientific">Thalassiosira oceanica</name>
    <name type="common">Marine diatom</name>
    <dbReference type="NCBI Taxonomy" id="159749"/>
    <lineage>
        <taxon>Eukaryota</taxon>
        <taxon>Sar</taxon>
        <taxon>Stramenopiles</taxon>
        <taxon>Ochrophyta</taxon>
        <taxon>Bacillariophyta</taxon>
        <taxon>Coscinodiscophyceae</taxon>
        <taxon>Thalassiosirophycidae</taxon>
        <taxon>Thalassiosirales</taxon>
        <taxon>Thalassiosiraceae</taxon>
        <taxon>Thalassiosira</taxon>
    </lineage>
</organism>
<feature type="region of interest" description="Disordered" evidence="1">
    <location>
        <begin position="246"/>
        <end position="278"/>
    </location>
</feature>
<dbReference type="AlphaFoldDB" id="K0RGF5"/>
<accession>K0RGF5</accession>
<reference evidence="2 3" key="1">
    <citation type="journal article" date="2012" name="Genome Biol.">
        <title>Genome and low-iron response of an oceanic diatom adapted to chronic iron limitation.</title>
        <authorList>
            <person name="Lommer M."/>
            <person name="Specht M."/>
            <person name="Roy A.S."/>
            <person name="Kraemer L."/>
            <person name="Andreson R."/>
            <person name="Gutowska M.A."/>
            <person name="Wolf J."/>
            <person name="Bergner S.V."/>
            <person name="Schilhabel M.B."/>
            <person name="Klostermeier U.C."/>
            <person name="Beiko R.G."/>
            <person name="Rosenstiel P."/>
            <person name="Hippler M."/>
            <person name="Laroche J."/>
        </authorList>
    </citation>
    <scope>NUCLEOTIDE SEQUENCE [LARGE SCALE GENOMIC DNA]</scope>
    <source>
        <strain evidence="2 3">CCMP1005</strain>
    </source>
</reference>
<name>K0RGF5_THAOC</name>
<evidence type="ECO:0000256" key="1">
    <source>
        <dbReference type="SAM" id="MobiDB-lite"/>
    </source>
</evidence>
<dbReference type="Proteomes" id="UP000266841">
    <property type="component" value="Unassembled WGS sequence"/>
</dbReference>
<gene>
    <name evidence="2" type="ORF">THAOC_29439</name>
</gene>
<comment type="caution">
    <text evidence="2">The sequence shown here is derived from an EMBL/GenBank/DDBJ whole genome shotgun (WGS) entry which is preliminary data.</text>
</comment>
<proteinExistence type="predicted"/>
<dbReference type="EMBL" id="AGNL01041719">
    <property type="protein sequence ID" value="EJK51389.1"/>
    <property type="molecule type" value="Genomic_DNA"/>
</dbReference>
<keyword evidence="3" id="KW-1185">Reference proteome</keyword>
<feature type="non-terminal residue" evidence="2">
    <location>
        <position position="312"/>
    </location>
</feature>